<dbReference type="Pfam" id="PF21481">
    <property type="entry name" value="DIKK1-2-4_C-subdom1"/>
    <property type="match status" value="1"/>
</dbReference>
<keyword evidence="1" id="KW-0732">Signal</keyword>
<dbReference type="AlphaFoldDB" id="A0A8T2LI42"/>
<name>A0A8T2LI42_ASTMX</name>
<evidence type="ECO:0000256" key="1">
    <source>
        <dbReference type="SAM" id="SignalP"/>
    </source>
</evidence>
<feature type="domain" description="Dickkopf-related protein 1/2/4 C-terminal subdomain 1" evidence="2">
    <location>
        <begin position="104"/>
        <end position="129"/>
    </location>
</feature>
<accession>A0A8T2LI42</accession>
<feature type="signal peptide" evidence="1">
    <location>
        <begin position="1"/>
        <end position="18"/>
    </location>
</feature>
<dbReference type="Gene3D" id="2.10.80.10">
    <property type="entry name" value="Lipase, subunit A"/>
    <property type="match status" value="1"/>
</dbReference>
<evidence type="ECO:0000259" key="2">
    <source>
        <dbReference type="Pfam" id="PF21481"/>
    </source>
</evidence>
<evidence type="ECO:0000313" key="4">
    <source>
        <dbReference type="Proteomes" id="UP000752171"/>
    </source>
</evidence>
<organism evidence="3 4">
    <name type="scientific">Astyanax mexicanus</name>
    <name type="common">Blind cave fish</name>
    <name type="synonym">Astyanax fasciatus mexicanus</name>
    <dbReference type="NCBI Taxonomy" id="7994"/>
    <lineage>
        <taxon>Eukaryota</taxon>
        <taxon>Metazoa</taxon>
        <taxon>Chordata</taxon>
        <taxon>Craniata</taxon>
        <taxon>Vertebrata</taxon>
        <taxon>Euteleostomi</taxon>
        <taxon>Actinopterygii</taxon>
        <taxon>Neopterygii</taxon>
        <taxon>Teleostei</taxon>
        <taxon>Ostariophysi</taxon>
        <taxon>Characiformes</taxon>
        <taxon>Characoidei</taxon>
        <taxon>Acestrorhamphidae</taxon>
        <taxon>Acestrorhamphinae</taxon>
        <taxon>Astyanax</taxon>
    </lineage>
</organism>
<reference evidence="3 4" key="1">
    <citation type="submission" date="2021-07" db="EMBL/GenBank/DDBJ databases">
        <authorList>
            <person name="Imarazene B."/>
            <person name="Zahm M."/>
            <person name="Klopp C."/>
            <person name="Cabau C."/>
            <person name="Beille S."/>
            <person name="Jouanno E."/>
            <person name="Castinel A."/>
            <person name="Lluch J."/>
            <person name="Gil L."/>
            <person name="Kuchtly C."/>
            <person name="Lopez Roques C."/>
            <person name="Donnadieu C."/>
            <person name="Parrinello H."/>
            <person name="Journot L."/>
            <person name="Du K."/>
            <person name="Schartl M."/>
            <person name="Retaux S."/>
            <person name="Guiguen Y."/>
        </authorList>
    </citation>
    <scope>NUCLEOTIDE SEQUENCE [LARGE SCALE GENOMIC DNA]</scope>
    <source>
        <strain evidence="3">Pach_M1</strain>
        <tissue evidence="3">Testis</tissue>
    </source>
</reference>
<feature type="chain" id="PRO_5035924843" evidence="1">
    <location>
        <begin position="19"/>
        <end position="173"/>
    </location>
</feature>
<comment type="caution">
    <text evidence="3">The sequence shown here is derived from an EMBL/GenBank/DDBJ whole genome shotgun (WGS) entry which is preliminary data.</text>
</comment>
<gene>
    <name evidence="3" type="ORF">AMEX_G15473</name>
</gene>
<dbReference type="Proteomes" id="UP000752171">
    <property type="component" value="Unassembled WGS sequence"/>
</dbReference>
<dbReference type="EMBL" id="JAICCE010000012">
    <property type="protein sequence ID" value="KAG9270517.1"/>
    <property type="molecule type" value="Genomic_DNA"/>
</dbReference>
<evidence type="ECO:0000313" key="3">
    <source>
        <dbReference type="EMBL" id="KAG9270517.1"/>
    </source>
</evidence>
<dbReference type="InterPro" id="IPR048500">
    <property type="entry name" value="DIKK1/2/4_C-subdom1"/>
</dbReference>
<protein>
    <submittedName>
        <fullName evidence="3">Dickkopf-related protein 4-like</fullName>
    </submittedName>
</protein>
<proteinExistence type="predicted"/>
<dbReference type="KEGG" id="amex:103029092"/>
<sequence length="173" mass="19598">MWTLFCALFLAVTSAVHCLDSNIIRSSKEIMDSPQTAPTSQRETVDVSAHNTMRRRQNRQDRVECSLEQVNECRGSKKRPSQSGKIKLSPVDTSRSKVPEMGECLRSRDCEVGLCCAQYLTGRRCQRIPKEGEVCLLRGRSKKRRNLDRCDCEAKLHCRAQKQSVRGQGVCHA</sequence>